<dbReference type="SUPFAM" id="SSF49879">
    <property type="entry name" value="SMAD/FHA domain"/>
    <property type="match status" value="1"/>
</dbReference>
<dbReference type="InterPro" id="IPR000719">
    <property type="entry name" value="Prot_kinase_dom"/>
</dbReference>
<dbReference type="GO" id="GO:0004674">
    <property type="term" value="F:protein serine/threonine kinase activity"/>
    <property type="evidence" value="ECO:0007669"/>
    <property type="project" value="UniProtKB-KW"/>
</dbReference>
<protein>
    <submittedName>
        <fullName evidence="9">Meiosis-specific serine/threonine-protein kinase mek1</fullName>
    </submittedName>
</protein>
<dbReference type="PROSITE" id="PS00108">
    <property type="entry name" value="PROTEIN_KINASE_ST"/>
    <property type="match status" value="1"/>
</dbReference>
<evidence type="ECO:0000259" key="8">
    <source>
        <dbReference type="PROSITE" id="PS50011"/>
    </source>
</evidence>
<dbReference type="PROSITE" id="PS00107">
    <property type="entry name" value="PROTEIN_KINASE_ATP"/>
    <property type="match status" value="1"/>
</dbReference>
<feature type="signal peptide" evidence="6">
    <location>
        <begin position="1"/>
        <end position="24"/>
    </location>
</feature>
<dbReference type="Pfam" id="PF00069">
    <property type="entry name" value="Pkinase"/>
    <property type="match status" value="1"/>
</dbReference>
<dbReference type="Proteomes" id="UP000790833">
    <property type="component" value="Unassembled WGS sequence"/>
</dbReference>
<comment type="similarity">
    <text evidence="1">Belongs to the protein kinase superfamily. CAMK Ser/Thr protein kinase family. CHEK2 subfamily.</text>
</comment>
<dbReference type="PROSITE" id="PS50006">
    <property type="entry name" value="FHA_DOMAIN"/>
    <property type="match status" value="1"/>
</dbReference>
<evidence type="ECO:0000256" key="6">
    <source>
        <dbReference type="SAM" id="SignalP"/>
    </source>
</evidence>
<dbReference type="AlphaFoldDB" id="A0A9P7V7S1"/>
<evidence type="ECO:0000256" key="2">
    <source>
        <dbReference type="ARBA" id="ARBA00022741"/>
    </source>
</evidence>
<evidence type="ECO:0000256" key="5">
    <source>
        <dbReference type="RuleBase" id="RU000304"/>
    </source>
</evidence>
<dbReference type="Pfam" id="PF00498">
    <property type="entry name" value="FHA"/>
    <property type="match status" value="1"/>
</dbReference>
<keyword evidence="3 4" id="KW-0067">ATP-binding</keyword>
<dbReference type="InterPro" id="IPR008271">
    <property type="entry name" value="Ser/Thr_kinase_AS"/>
</dbReference>
<dbReference type="PANTHER" id="PTHR24347">
    <property type="entry name" value="SERINE/THREONINE-PROTEIN KINASE"/>
    <property type="match status" value="1"/>
</dbReference>
<dbReference type="GO" id="GO:0005524">
    <property type="term" value="F:ATP binding"/>
    <property type="evidence" value="ECO:0007669"/>
    <property type="project" value="UniProtKB-UniRule"/>
</dbReference>
<dbReference type="GeneID" id="66114909"/>
<keyword evidence="9" id="KW-0418">Kinase</keyword>
<feature type="domain" description="Protein kinase" evidence="8">
    <location>
        <begin position="155"/>
        <end position="412"/>
    </location>
</feature>
<accession>A0A9P7V7S1</accession>
<evidence type="ECO:0000313" key="9">
    <source>
        <dbReference type="EMBL" id="KAG7192752.1"/>
    </source>
</evidence>
<proteinExistence type="inferred from homology"/>
<keyword evidence="10" id="KW-1185">Reference proteome</keyword>
<dbReference type="Gene3D" id="2.60.200.20">
    <property type="match status" value="1"/>
</dbReference>
<evidence type="ECO:0000256" key="4">
    <source>
        <dbReference type="PROSITE-ProRule" id="PRU10141"/>
    </source>
</evidence>
<dbReference type="InterPro" id="IPR017441">
    <property type="entry name" value="Protein_kinase_ATP_BS"/>
</dbReference>
<dbReference type="CDD" id="cd22670">
    <property type="entry name" value="FHA_MEK1-like"/>
    <property type="match status" value="1"/>
</dbReference>
<feature type="domain" description="FHA" evidence="7">
    <location>
        <begin position="41"/>
        <end position="96"/>
    </location>
</feature>
<dbReference type="EMBL" id="JAHMUF010000016">
    <property type="protein sequence ID" value="KAG7192752.1"/>
    <property type="molecule type" value="Genomic_DNA"/>
</dbReference>
<dbReference type="SMART" id="SM00220">
    <property type="entry name" value="S_TKc"/>
    <property type="match status" value="1"/>
</dbReference>
<evidence type="ECO:0000256" key="1">
    <source>
        <dbReference type="ARBA" id="ARBA00005575"/>
    </source>
</evidence>
<keyword evidence="9" id="KW-0808">Transferase</keyword>
<feature type="binding site" evidence="4">
    <location>
        <position position="184"/>
    </location>
    <ligand>
        <name>ATP</name>
        <dbReference type="ChEBI" id="CHEBI:30616"/>
    </ligand>
</feature>
<dbReference type="RefSeq" id="XP_043048302.1">
    <property type="nucleotide sequence ID" value="XM_043192330.1"/>
</dbReference>
<dbReference type="InterPro" id="IPR011009">
    <property type="entry name" value="Kinase-like_dom_sf"/>
</dbReference>
<dbReference type="OrthoDB" id="74764at2759"/>
<evidence type="ECO:0000259" key="7">
    <source>
        <dbReference type="PROSITE" id="PS50006"/>
    </source>
</evidence>
<dbReference type="Gene3D" id="1.10.510.10">
    <property type="entry name" value="Transferase(Phosphotransferase) domain 1"/>
    <property type="match status" value="1"/>
</dbReference>
<keyword evidence="2 4" id="KW-0547">Nucleotide-binding</keyword>
<organism evidence="9 10">
    <name type="scientific">Scheffersomyces spartinae</name>
    <dbReference type="NCBI Taxonomy" id="45513"/>
    <lineage>
        <taxon>Eukaryota</taxon>
        <taxon>Fungi</taxon>
        <taxon>Dikarya</taxon>
        <taxon>Ascomycota</taxon>
        <taxon>Saccharomycotina</taxon>
        <taxon>Pichiomycetes</taxon>
        <taxon>Debaryomycetaceae</taxon>
        <taxon>Scheffersomyces</taxon>
    </lineage>
</organism>
<name>A0A9P7V7S1_9ASCO</name>
<dbReference type="PROSITE" id="PS50011">
    <property type="entry name" value="PROTEIN_KINASE_DOM"/>
    <property type="match status" value="1"/>
</dbReference>
<keyword evidence="6" id="KW-0732">Signal</keyword>
<evidence type="ECO:0000313" key="10">
    <source>
        <dbReference type="Proteomes" id="UP000790833"/>
    </source>
</evidence>
<evidence type="ECO:0000256" key="3">
    <source>
        <dbReference type="ARBA" id="ARBA00022840"/>
    </source>
</evidence>
<gene>
    <name evidence="9" type="primary">MEK1</name>
    <name evidence="9" type="ORF">KQ657_001535</name>
</gene>
<dbReference type="SUPFAM" id="SSF56112">
    <property type="entry name" value="Protein kinase-like (PK-like)"/>
    <property type="match status" value="1"/>
</dbReference>
<dbReference type="InterPro" id="IPR008984">
    <property type="entry name" value="SMAD_FHA_dom_sf"/>
</dbReference>
<dbReference type="GO" id="GO:0030447">
    <property type="term" value="P:filamentous growth"/>
    <property type="evidence" value="ECO:0007669"/>
    <property type="project" value="UniProtKB-ARBA"/>
</dbReference>
<keyword evidence="5" id="KW-0723">Serine/threonine-protein kinase</keyword>
<dbReference type="InterPro" id="IPR000253">
    <property type="entry name" value="FHA_dom"/>
</dbReference>
<comment type="caution">
    <text evidence="9">The sequence shown here is derived from an EMBL/GenBank/DDBJ whole genome shotgun (WGS) entry which is preliminary data.</text>
</comment>
<reference evidence="9" key="1">
    <citation type="submission" date="2021-03" db="EMBL/GenBank/DDBJ databases">
        <authorList>
            <person name="Palmer J.M."/>
        </authorList>
    </citation>
    <scope>NUCLEOTIDE SEQUENCE</scope>
    <source>
        <strain evidence="9">ARV_011</strain>
    </source>
</reference>
<sequence length="432" mass="49053">MSNTLSLLLCIMICSIGVLELVSSDVKTNRLVIPIDQHDIIRIGRSKQLCDIIINSIRVSLLHCMIWSVKFDKDTPALVYIKDMALNGTTVNGEMLGKGTTRVLENLDTIEIQSLVQIVWKRLDELEIDLGLALDIDMDIDRRLFSHVAKVLDWTITNTIVGSGSYGTIYVGHNSRYSTLFAVKVIRNYSSDARKRIIHESQLLTKICHPNIIKVHDTHVRGSHLYIMEDLICGGDLFSYLSNGTKLRTLPESETIFIIYQLLQALDYLHNHLNVLHRDIKLDNVLLDLPVPGSRVYLCDFGTAKQLSSTLQRTRTVVGTAEYLAPEIFNSIESTCSGYNNKCDMWALGVMLCIMLSGISPFARDDHHTNHMLLIDGFAHISKQSKNFVKRLLYFDIRKRMSVTDCLKHVWITGNEKRLASKYSKVCQVRKK</sequence>
<dbReference type="SMART" id="SM00240">
    <property type="entry name" value="FHA"/>
    <property type="match status" value="1"/>
</dbReference>
<feature type="chain" id="PRO_5040463612" evidence="6">
    <location>
        <begin position="25"/>
        <end position="432"/>
    </location>
</feature>